<dbReference type="InterPro" id="IPR014729">
    <property type="entry name" value="Rossmann-like_a/b/a_fold"/>
</dbReference>
<dbReference type="GO" id="GO:0006950">
    <property type="term" value="P:response to stress"/>
    <property type="evidence" value="ECO:0007669"/>
    <property type="project" value="UniProtKB-ARBA"/>
</dbReference>
<dbReference type="AlphaFoldDB" id="K0KNQ4"/>
<keyword evidence="4" id="KW-0157">Chromophore</keyword>
<dbReference type="GO" id="GO:0071949">
    <property type="term" value="F:FAD binding"/>
    <property type="evidence" value="ECO:0007669"/>
    <property type="project" value="TreeGrafter"/>
</dbReference>
<dbReference type="PROSITE" id="PS00691">
    <property type="entry name" value="DNA_PHOTOLYASES_1_2"/>
    <property type="match status" value="1"/>
</dbReference>
<dbReference type="InterPro" id="IPR036134">
    <property type="entry name" value="Crypto/Photolyase_FAD-like_sf"/>
</dbReference>
<dbReference type="GO" id="GO:0032922">
    <property type="term" value="P:circadian regulation of gene expression"/>
    <property type="evidence" value="ECO:0007669"/>
    <property type="project" value="TreeGrafter"/>
</dbReference>
<comment type="caution">
    <text evidence="8">The sequence shown here is derived from an EMBL/GenBank/DDBJ whole genome shotgun (WGS) entry which is preliminary data.</text>
</comment>
<dbReference type="GO" id="GO:0005634">
    <property type="term" value="C:nucleus"/>
    <property type="evidence" value="ECO:0007669"/>
    <property type="project" value="TreeGrafter"/>
</dbReference>
<feature type="binding site" evidence="5">
    <location>
        <begin position="381"/>
        <end position="388"/>
    </location>
    <ligand>
        <name>FAD</name>
        <dbReference type="ChEBI" id="CHEBI:57692"/>
    </ligand>
</feature>
<dbReference type="FunCoup" id="K0KNQ4">
    <property type="interactions" value="335"/>
</dbReference>
<dbReference type="PROSITE" id="PS51645">
    <property type="entry name" value="PHR_CRY_ALPHA_BETA"/>
    <property type="match status" value="1"/>
</dbReference>
<dbReference type="GO" id="GO:0043153">
    <property type="term" value="P:entrainment of circadian clock by photoperiod"/>
    <property type="evidence" value="ECO:0007669"/>
    <property type="project" value="TreeGrafter"/>
</dbReference>
<dbReference type="PANTHER" id="PTHR11455:SF18">
    <property type="entry name" value="SI:CH1073-390K14.1"/>
    <property type="match status" value="1"/>
</dbReference>
<dbReference type="Gene3D" id="1.10.579.10">
    <property type="entry name" value="DNA Cyclobutane Dipyrimidine Photolyase, subunit A, domain 3"/>
    <property type="match status" value="1"/>
</dbReference>
<dbReference type="Gene3D" id="1.25.40.80">
    <property type="match status" value="1"/>
</dbReference>
<dbReference type="EMBL" id="CAIF01000148">
    <property type="protein sequence ID" value="CCH44621.1"/>
    <property type="molecule type" value="Genomic_DNA"/>
</dbReference>
<feature type="site" description="Electron transfer via tryptophanyl radical" evidence="6">
    <location>
        <position position="489"/>
    </location>
</feature>
<dbReference type="GO" id="GO:0003904">
    <property type="term" value="F:deoxyribodipyrimidine photo-lyase activity"/>
    <property type="evidence" value="ECO:0007669"/>
    <property type="project" value="UniProtKB-EC"/>
</dbReference>
<sequence>MPTKRSPSPSTSNITKKLKLNNHLDFNSYTNFQSKYYPKQVSIKHANQWNNGEKSKPIDYFNKIYSKGPPKLNQDEKFLVHLFKNDLRIHDNTSFYNCIKDSQKINANPIGIYIISTKFWNSHLESSYKIDFILRNLKSLKESLLKLNIPLFIYYFDDDNKSNNEFVKYLESIMTNLKSNTIYYNLNYEIDEFNRDLLILENSKLESHIYHDQCIVPPQVLTTLKGTQFSKFSPFYKKWDEYLKTNPIELLELDFTKDKFSKWDWSQISHDNTLEQNDLTYNHFKLNSLKDLGVSDKDIKQTQDFYKSGESEAQTHLTNWFKKIKNYQSNKDFPSEISTSRLSPYITQGVISPRYIVLESMKLNKGKRVGGNTGIDTFIKEVGWRDFYRHVMINWPFLMMFIPFNFSSLDLKWSQDYENFEKWCLGETGFPIVDASMKQLLNTGYMNNRCRMIVASFLTKDLAIDWRIGERWFYNHLIDGDLISNNGGWGFASSTGLDAQPWFRIFNVYTQSEKFDSKGEFIKKWLPNLSKLDNVHEPYNEKIDHKEVEKLTNGYPKPIVDRKKAREETLNRYRDALM</sequence>
<dbReference type="Pfam" id="PF03441">
    <property type="entry name" value="FAD_binding_7"/>
    <property type="match status" value="1"/>
</dbReference>
<dbReference type="InterPro" id="IPR036155">
    <property type="entry name" value="Crypto/Photolyase_N_sf"/>
</dbReference>
<dbReference type="InterPro" id="IPR006050">
    <property type="entry name" value="DNA_photolyase_N"/>
</dbReference>
<protein>
    <submittedName>
        <fullName evidence="8">Deoxyribodipyrimidine photo-lyase</fullName>
        <ecNumber evidence="8">4.1.99.3</ecNumber>
    </submittedName>
</protein>
<comment type="cofactor">
    <cofactor evidence="5">
        <name>FAD</name>
        <dbReference type="ChEBI" id="CHEBI:57692"/>
    </cofactor>
    <text evidence="5">Binds 1 FAD per subunit.</text>
</comment>
<dbReference type="Gene3D" id="3.40.50.620">
    <property type="entry name" value="HUPs"/>
    <property type="match status" value="1"/>
</dbReference>
<dbReference type="InterPro" id="IPR005101">
    <property type="entry name" value="Cryptochr/Photolyase_FAD-bd"/>
</dbReference>
<organism evidence="8 9">
    <name type="scientific">Wickerhamomyces ciferrii (strain ATCC 14091 / BCRC 22168 / CBS 111 / JCM 3599 / NBRC 0793 / NRRL Y-1031 F-60-10)</name>
    <name type="common">Yeast</name>
    <name type="synonym">Pichia ciferrii</name>
    <dbReference type="NCBI Taxonomy" id="1206466"/>
    <lineage>
        <taxon>Eukaryota</taxon>
        <taxon>Fungi</taxon>
        <taxon>Dikarya</taxon>
        <taxon>Ascomycota</taxon>
        <taxon>Saccharomycotina</taxon>
        <taxon>Saccharomycetes</taxon>
        <taxon>Phaffomycetales</taxon>
        <taxon>Wickerhamomycetaceae</taxon>
        <taxon>Wickerhamomyces</taxon>
    </lineage>
</organism>
<comment type="similarity">
    <text evidence="1">Belongs to the DNA photolyase class-1 family.</text>
</comment>
<dbReference type="GO" id="GO:0003677">
    <property type="term" value="F:DNA binding"/>
    <property type="evidence" value="ECO:0007669"/>
    <property type="project" value="TreeGrafter"/>
</dbReference>
<dbReference type="Pfam" id="PF00875">
    <property type="entry name" value="DNA_photolyase"/>
    <property type="match status" value="1"/>
</dbReference>
<dbReference type="SUPFAM" id="SSF48173">
    <property type="entry name" value="Cryptochrome/photolyase FAD-binding domain"/>
    <property type="match status" value="1"/>
</dbReference>
<dbReference type="GO" id="GO:0005737">
    <property type="term" value="C:cytoplasm"/>
    <property type="evidence" value="ECO:0007669"/>
    <property type="project" value="TreeGrafter"/>
</dbReference>
<feature type="binding site" evidence="5">
    <location>
        <position position="327"/>
    </location>
    <ligand>
        <name>FAD</name>
        <dbReference type="ChEBI" id="CHEBI:57692"/>
    </ligand>
</feature>
<dbReference type="PRINTS" id="PR00147">
    <property type="entry name" value="DNAPHOTLYASE"/>
</dbReference>
<accession>K0KNQ4</accession>
<evidence type="ECO:0000256" key="6">
    <source>
        <dbReference type="PIRSR" id="PIRSR602081-2"/>
    </source>
</evidence>
<evidence type="ECO:0000256" key="5">
    <source>
        <dbReference type="PIRSR" id="PIRSR602081-1"/>
    </source>
</evidence>
<dbReference type="InterPro" id="IPR002081">
    <property type="entry name" value="Cryptochrome/DNA_photolyase_1"/>
</dbReference>
<proteinExistence type="inferred from homology"/>
<evidence type="ECO:0000259" key="7">
    <source>
        <dbReference type="PROSITE" id="PS51645"/>
    </source>
</evidence>
<reference evidence="8 9" key="1">
    <citation type="journal article" date="2012" name="Eukaryot. Cell">
        <title>Draft genome sequence of Wickerhamomyces ciferrii NRRL Y-1031 F-60-10.</title>
        <authorList>
            <person name="Schneider J."/>
            <person name="Andrea H."/>
            <person name="Blom J."/>
            <person name="Jaenicke S."/>
            <person name="Ruckert C."/>
            <person name="Schorsch C."/>
            <person name="Szczepanowski R."/>
            <person name="Farwick M."/>
            <person name="Goesmann A."/>
            <person name="Puhler A."/>
            <person name="Schaffer S."/>
            <person name="Tauch A."/>
            <person name="Kohler T."/>
            <person name="Brinkrolf K."/>
        </authorList>
    </citation>
    <scope>NUCLEOTIDE SEQUENCE [LARGE SCALE GENOMIC DNA]</scope>
    <source>
        <strain evidence="9">ATCC 14091 / BCRC 22168 / CBS 111 / JCM 3599 / NBRC 0793 / NRRL Y-1031 F-60-10</strain>
    </source>
</reference>
<keyword evidence="8" id="KW-0456">Lyase</keyword>
<evidence type="ECO:0000256" key="1">
    <source>
        <dbReference type="ARBA" id="ARBA00005862"/>
    </source>
</evidence>
<dbReference type="Proteomes" id="UP000009328">
    <property type="component" value="Unassembled WGS sequence"/>
</dbReference>
<dbReference type="STRING" id="1206466.K0KNQ4"/>
<keyword evidence="9" id="KW-1185">Reference proteome</keyword>
<dbReference type="SUPFAM" id="SSF52425">
    <property type="entry name" value="Cryptochrome/photolyase, N-terminal domain"/>
    <property type="match status" value="1"/>
</dbReference>
<feature type="binding site" evidence="5">
    <location>
        <position position="378"/>
    </location>
    <ligand>
        <name>FAD</name>
        <dbReference type="ChEBI" id="CHEBI:57692"/>
    </ligand>
</feature>
<name>K0KNQ4_WICCF</name>
<evidence type="ECO:0000313" key="8">
    <source>
        <dbReference type="EMBL" id="CCH44621.1"/>
    </source>
</evidence>
<dbReference type="PANTHER" id="PTHR11455">
    <property type="entry name" value="CRYPTOCHROME"/>
    <property type="match status" value="1"/>
</dbReference>
<dbReference type="eggNOG" id="KOG0133">
    <property type="taxonomic scope" value="Eukaryota"/>
</dbReference>
<dbReference type="EC" id="4.1.99.3" evidence="8"/>
<keyword evidence="2 5" id="KW-0285">Flavoprotein</keyword>
<feature type="site" description="Electron transfer via tryptophanyl radical" evidence="6">
    <location>
        <position position="413"/>
    </location>
</feature>
<feature type="site" description="Electron transfer via tryptophanyl radical" evidence="6">
    <location>
        <position position="466"/>
    </location>
</feature>
<evidence type="ECO:0000313" key="9">
    <source>
        <dbReference type="Proteomes" id="UP000009328"/>
    </source>
</evidence>
<evidence type="ECO:0000256" key="4">
    <source>
        <dbReference type="ARBA" id="ARBA00022991"/>
    </source>
</evidence>
<dbReference type="InParanoid" id="K0KNQ4"/>
<gene>
    <name evidence="8" type="ORF">BN7_4190</name>
</gene>
<dbReference type="HOGENOM" id="CLU_010348_2_1_1"/>
<evidence type="ECO:0000256" key="3">
    <source>
        <dbReference type="ARBA" id="ARBA00022827"/>
    </source>
</evidence>
<feature type="binding site" evidence="5">
    <location>
        <begin position="479"/>
        <end position="481"/>
    </location>
    <ligand>
        <name>FAD</name>
        <dbReference type="ChEBI" id="CHEBI:57692"/>
    </ligand>
</feature>
<dbReference type="InterPro" id="IPR018394">
    <property type="entry name" value="DNA_photolyase_1_CS_C"/>
</dbReference>
<dbReference type="GO" id="GO:0006139">
    <property type="term" value="P:nucleobase-containing compound metabolic process"/>
    <property type="evidence" value="ECO:0007669"/>
    <property type="project" value="UniProtKB-ARBA"/>
</dbReference>
<evidence type="ECO:0000256" key="2">
    <source>
        <dbReference type="ARBA" id="ARBA00022630"/>
    </source>
</evidence>
<feature type="binding site" evidence="5">
    <location>
        <begin position="339"/>
        <end position="343"/>
    </location>
    <ligand>
        <name>FAD</name>
        <dbReference type="ChEBI" id="CHEBI:57692"/>
    </ligand>
</feature>
<keyword evidence="3 5" id="KW-0274">FAD</keyword>
<feature type="domain" description="Photolyase/cryptochrome alpha/beta" evidence="7">
    <location>
        <begin position="77"/>
        <end position="215"/>
    </location>
</feature>